<proteinExistence type="predicted"/>
<name>A0A7C9JLU9_9BURK</name>
<evidence type="ECO:0000313" key="2">
    <source>
        <dbReference type="Proteomes" id="UP000481947"/>
    </source>
</evidence>
<sequence>MKPYSLGQLAIPETYVADSELATLARRVAESCTDIDLPIGERKRLALSGGMAQAVFEALAALQVATNARAATQETCRVALAGITLPAGWTLALSADQAEFIGPVDDVMHAGLRRHGAWDPARRVWRVPISSGQTLARSLKRAAGPAAAAVRQQRDDERRRQELQRWIGYVEDSAREGRVYQRGVEECRARAVADFADLQQRLTAALSLATERAAAISKARTAQSAARQAKWVAEHAQRTETRTRRVLWPLSLAPAIGRPCRWAGVAIVYTGSGQPFRISDEHPSLGGSHLLGHEGAIGAYFFYRAATEDETAALDAADNAARAVQLERGSHDAAIRELALAVSQMDNLVPHGSEPPRGDVVRYASDANRGEWLLIEGRAAVWCVRANGADGDDWSRNNLPGAIAWRSTDPHLIERARALLPP</sequence>
<organism evidence="1 2">
    <name type="scientific">Malikia spinosa</name>
    <dbReference type="NCBI Taxonomy" id="86180"/>
    <lineage>
        <taxon>Bacteria</taxon>
        <taxon>Pseudomonadati</taxon>
        <taxon>Pseudomonadota</taxon>
        <taxon>Betaproteobacteria</taxon>
        <taxon>Burkholderiales</taxon>
        <taxon>Comamonadaceae</taxon>
        <taxon>Malikia</taxon>
    </lineage>
</organism>
<dbReference type="Proteomes" id="UP000481947">
    <property type="component" value="Unassembled WGS sequence"/>
</dbReference>
<accession>A0A7C9JLU9</accession>
<gene>
    <name evidence="1" type="ORF">F5985_09945</name>
</gene>
<dbReference type="RefSeq" id="WP_161125287.1">
    <property type="nucleotide sequence ID" value="NZ_VYSB01000009.1"/>
</dbReference>
<dbReference type="AlphaFoldDB" id="A0A7C9JLU9"/>
<reference evidence="1 2" key="1">
    <citation type="submission" date="2019-09" db="EMBL/GenBank/DDBJ databases">
        <title>Identification of Malikia spinosa a prominent benzene-, toluene-, and ethylbenzene-degrading bacterium: enrichment, isolation and whole genome sequencing.</title>
        <authorList>
            <person name="Tancsics A."/>
            <person name="Revesz F."/>
            <person name="Kriszt B."/>
        </authorList>
    </citation>
    <scope>NUCLEOTIDE SEQUENCE [LARGE SCALE GENOMIC DNA]</scope>
    <source>
        <strain evidence="1 2">AB6</strain>
    </source>
</reference>
<protein>
    <submittedName>
        <fullName evidence="1">Uncharacterized protein</fullName>
    </submittedName>
</protein>
<evidence type="ECO:0000313" key="1">
    <source>
        <dbReference type="EMBL" id="MYZ52446.1"/>
    </source>
</evidence>
<dbReference type="EMBL" id="VYSB01000009">
    <property type="protein sequence ID" value="MYZ52446.1"/>
    <property type="molecule type" value="Genomic_DNA"/>
</dbReference>
<comment type="caution">
    <text evidence="1">The sequence shown here is derived from an EMBL/GenBank/DDBJ whole genome shotgun (WGS) entry which is preliminary data.</text>
</comment>